<protein>
    <submittedName>
        <fullName evidence="7">Transcriptional antiterminator, BglG family</fullName>
    </submittedName>
</protein>
<dbReference type="Proteomes" id="UP000190285">
    <property type="component" value="Unassembled WGS sequence"/>
</dbReference>
<dbReference type="Pfam" id="PF00359">
    <property type="entry name" value="PTS_EIIA_2"/>
    <property type="match status" value="1"/>
</dbReference>
<dbReference type="Gene3D" id="1.10.1790.10">
    <property type="entry name" value="PRD domain"/>
    <property type="match status" value="2"/>
</dbReference>
<feature type="domain" description="PRD" evidence="6">
    <location>
        <begin position="174"/>
        <end position="279"/>
    </location>
</feature>
<reference evidence="7 8" key="1">
    <citation type="submission" date="2017-02" db="EMBL/GenBank/DDBJ databases">
        <authorList>
            <person name="Peterson S.W."/>
        </authorList>
    </citation>
    <scope>NUCLEOTIDE SEQUENCE [LARGE SCALE GENOMIC DNA]</scope>
    <source>
        <strain evidence="7 8">M1</strain>
    </source>
</reference>
<dbReference type="SUPFAM" id="SSF55804">
    <property type="entry name" value="Phoshotransferase/anion transport protein"/>
    <property type="match status" value="1"/>
</dbReference>
<dbReference type="InterPro" id="IPR050661">
    <property type="entry name" value="BglG_antiterminators"/>
</dbReference>
<accession>A0A1T5K020</accession>
<dbReference type="PROSITE" id="PS51094">
    <property type="entry name" value="PTS_EIIA_TYPE_2"/>
    <property type="match status" value="1"/>
</dbReference>
<feature type="domain" description="PTS EIIA type-2" evidence="5">
    <location>
        <begin position="498"/>
        <end position="638"/>
    </location>
</feature>
<evidence type="ECO:0000313" key="8">
    <source>
        <dbReference type="Proteomes" id="UP000190285"/>
    </source>
</evidence>
<dbReference type="InterPro" id="IPR036388">
    <property type="entry name" value="WH-like_DNA-bd_sf"/>
</dbReference>
<organism evidence="7 8">
    <name type="scientific">Maledivibacter halophilus</name>
    <dbReference type="NCBI Taxonomy" id="36842"/>
    <lineage>
        <taxon>Bacteria</taxon>
        <taxon>Bacillati</taxon>
        <taxon>Bacillota</taxon>
        <taxon>Clostridia</taxon>
        <taxon>Peptostreptococcales</taxon>
        <taxon>Caminicellaceae</taxon>
        <taxon>Maledivibacter</taxon>
    </lineage>
</organism>
<dbReference type="Gene3D" id="3.40.930.10">
    <property type="entry name" value="Mannitol-specific EII, Chain A"/>
    <property type="match status" value="1"/>
</dbReference>
<dbReference type="PROSITE" id="PS51372">
    <property type="entry name" value="PRD_2"/>
    <property type="match status" value="2"/>
</dbReference>
<dbReference type="InterPro" id="IPR011608">
    <property type="entry name" value="PRD"/>
</dbReference>
<sequence length="643" mass="76048">MLLITRQKEIMKFLLLQSSWVKGSVLAQEFNVTTRTIRNDIKKINEFKNLQIILSSSEGYKIIDNFNCKEYLDDNYMPISPKERVNYILNKLLTTLKPIDLYDISEEIFVSLSTLEKDLKQIKDIVKNYNLKIDKKFNTICIKGDEKNKRQLIRNLLYVETDGNFLNLDNYENIFEDFDLNLIKEIFIDTFNSYNLYANDYSITSMVIHVAIILTRIKNNYILNSDENNYLNIKKYREYEICKEIIERLEKTFNVKFPQKEIYYLTFLIMGKATLNYSTINKFNLKDFIEPSYIKLVDNILLKVNNYYFLDLNNEEFYIKFIIHTKNMLFRIKNNTYTKNPMNKNIKITYPFIYEVAVFISNEIYINTGLKIPEDEMGYIAIHIGAALERNKILNSKIKTVLICPKYHDIHLRIIRKLKERYSDSIEITDVLTLVDNTLNKLSANLIISTTNIERELNSTFIKINPLLTHKDYLKIDFGIEKIINEKNISIVKKYINKCFDRDLFFKNIYYDNEFEIIRFLGEKLLNKKLVNDNFVDLVIKREKLSSTTFLGNNFAIPHSIETDSKKTVIAVLVNDDKIKWGNNYINMVLLIAVNKKDRRDFMELYESLIDVLCKKENVDLLVASNNYEEFMSHIAELIYING</sequence>
<evidence type="ECO:0000256" key="3">
    <source>
        <dbReference type="ARBA" id="ARBA00023159"/>
    </source>
</evidence>
<evidence type="ECO:0000256" key="1">
    <source>
        <dbReference type="ARBA" id="ARBA00022737"/>
    </source>
</evidence>
<evidence type="ECO:0000259" key="6">
    <source>
        <dbReference type="PROSITE" id="PS51372"/>
    </source>
</evidence>
<dbReference type="RefSeq" id="WP_170917315.1">
    <property type="nucleotide sequence ID" value="NZ_FUZT01000003.1"/>
</dbReference>
<dbReference type="InterPro" id="IPR036390">
    <property type="entry name" value="WH_DNA-bd_sf"/>
</dbReference>
<feature type="domain" description="PRD" evidence="6">
    <location>
        <begin position="288"/>
        <end position="394"/>
    </location>
</feature>
<keyword evidence="3" id="KW-0010">Activator</keyword>
<dbReference type="SUPFAM" id="SSF63520">
    <property type="entry name" value="PTS-regulatory domain, PRD"/>
    <property type="match status" value="2"/>
</dbReference>
<dbReference type="STRING" id="36842.SAMN02194393_01500"/>
<dbReference type="PANTHER" id="PTHR30185">
    <property type="entry name" value="CRYPTIC BETA-GLUCOSIDE BGL OPERON ANTITERMINATOR"/>
    <property type="match status" value="1"/>
</dbReference>
<evidence type="ECO:0000313" key="7">
    <source>
        <dbReference type="EMBL" id="SKC56890.1"/>
    </source>
</evidence>
<dbReference type="PANTHER" id="PTHR30185:SF12">
    <property type="entry name" value="TRANSCRIPTIONAL REGULATOR MANR"/>
    <property type="match status" value="1"/>
</dbReference>
<dbReference type="Gene3D" id="1.10.10.10">
    <property type="entry name" value="Winged helix-like DNA-binding domain superfamily/Winged helix DNA-binding domain"/>
    <property type="match status" value="2"/>
</dbReference>
<keyword evidence="1" id="KW-0677">Repeat</keyword>
<dbReference type="InterPro" id="IPR013196">
    <property type="entry name" value="HTH_11"/>
</dbReference>
<dbReference type="InterPro" id="IPR007737">
    <property type="entry name" value="Mga_HTH"/>
</dbReference>
<dbReference type="SUPFAM" id="SSF46785">
    <property type="entry name" value="Winged helix' DNA-binding domain"/>
    <property type="match status" value="1"/>
</dbReference>
<evidence type="ECO:0000256" key="2">
    <source>
        <dbReference type="ARBA" id="ARBA00023015"/>
    </source>
</evidence>
<dbReference type="InterPro" id="IPR002178">
    <property type="entry name" value="PTS_EIIA_type-2_dom"/>
</dbReference>
<name>A0A1T5K020_9FIRM</name>
<keyword evidence="4" id="KW-0804">Transcription</keyword>
<dbReference type="AlphaFoldDB" id="A0A1T5K020"/>
<dbReference type="EMBL" id="FUZT01000003">
    <property type="protein sequence ID" value="SKC56890.1"/>
    <property type="molecule type" value="Genomic_DNA"/>
</dbReference>
<dbReference type="Pfam" id="PF05043">
    <property type="entry name" value="Mga"/>
    <property type="match status" value="1"/>
</dbReference>
<dbReference type="InterPro" id="IPR016152">
    <property type="entry name" value="PTrfase/Anion_transptr"/>
</dbReference>
<dbReference type="CDD" id="cd00211">
    <property type="entry name" value="PTS_IIA_fru"/>
    <property type="match status" value="1"/>
</dbReference>
<proteinExistence type="predicted"/>
<gene>
    <name evidence="7" type="ORF">SAMN02194393_01500</name>
</gene>
<dbReference type="GO" id="GO:0006355">
    <property type="term" value="P:regulation of DNA-templated transcription"/>
    <property type="evidence" value="ECO:0007669"/>
    <property type="project" value="InterPro"/>
</dbReference>
<dbReference type="Pfam" id="PF08279">
    <property type="entry name" value="HTH_11"/>
    <property type="match status" value="1"/>
</dbReference>
<evidence type="ECO:0000256" key="4">
    <source>
        <dbReference type="ARBA" id="ARBA00023163"/>
    </source>
</evidence>
<keyword evidence="2" id="KW-0805">Transcription regulation</keyword>
<dbReference type="Pfam" id="PF00874">
    <property type="entry name" value="PRD"/>
    <property type="match status" value="2"/>
</dbReference>
<evidence type="ECO:0000259" key="5">
    <source>
        <dbReference type="PROSITE" id="PS51094"/>
    </source>
</evidence>
<keyword evidence="8" id="KW-1185">Reference proteome</keyword>
<dbReference type="InterPro" id="IPR036634">
    <property type="entry name" value="PRD_sf"/>
</dbReference>